<dbReference type="GO" id="GO:0072542">
    <property type="term" value="F:protein phosphatase activator activity"/>
    <property type="evidence" value="ECO:0007669"/>
    <property type="project" value="TreeGrafter"/>
</dbReference>
<keyword evidence="9" id="KW-0812">Transmembrane</keyword>
<dbReference type="FunFam" id="1.25.10.10:FF:000016">
    <property type="entry name" value="Serine/threonine-protein phosphatase 2A 56 kDa regulatory subunit"/>
    <property type="match status" value="1"/>
</dbReference>
<evidence type="ECO:0000256" key="4">
    <source>
        <dbReference type="ARBA" id="ARBA00022490"/>
    </source>
</evidence>
<evidence type="ECO:0000256" key="6">
    <source>
        <dbReference type="ARBA" id="ARBA00023242"/>
    </source>
</evidence>
<dbReference type="PANTHER" id="PTHR10257:SF3">
    <property type="entry name" value="SERINE_THREONINE-PROTEIN PHOSPHATASE 2A 56 KDA REGULATORY SUBUNIT GAMMA ISOFORM"/>
    <property type="match status" value="1"/>
</dbReference>
<evidence type="ECO:0000256" key="8">
    <source>
        <dbReference type="SAM" id="MobiDB-lite"/>
    </source>
</evidence>
<dbReference type="GO" id="GO:0051754">
    <property type="term" value="P:meiotic sister chromatid cohesion, centromeric"/>
    <property type="evidence" value="ECO:0007669"/>
    <property type="project" value="UniProtKB-ARBA"/>
</dbReference>
<keyword evidence="11" id="KW-1185">Reference proteome</keyword>
<dbReference type="OrthoDB" id="10264446at2759"/>
<comment type="subunit">
    <text evidence="7">PP2A consists of a common heterodimeric core enzyme, composed of a 36 kDa catalytic subunit (subunit C) and a 65 kDa constant regulatory subunit (PR65 or subunit A), that associates with a variety of regulatory subunits. Proteins that associate with the core dimer include three families of regulatory subunits B (the R2/B/PR55/B55, R3/B''/PR72/PR130/PR59 and R5/B'/B56 families), the 48 kDa variable regulatory subunit, viral proteins, and cell signaling molecules.</text>
</comment>
<feature type="non-terminal residue" evidence="10">
    <location>
        <position position="1"/>
    </location>
</feature>
<feature type="region of interest" description="Disordered" evidence="8">
    <location>
        <begin position="597"/>
        <end position="643"/>
    </location>
</feature>
<dbReference type="GO" id="GO:0005634">
    <property type="term" value="C:nucleus"/>
    <property type="evidence" value="ECO:0007669"/>
    <property type="project" value="UniProtKB-SubCell"/>
</dbReference>
<dbReference type="GO" id="GO:1901990">
    <property type="term" value="P:regulation of mitotic cell cycle phase transition"/>
    <property type="evidence" value="ECO:0007669"/>
    <property type="project" value="UniProtKB-ARBA"/>
</dbReference>
<comment type="similarity">
    <text evidence="3">Belongs to the phosphatase 2A regulatory subunit B56 family.</text>
</comment>
<keyword evidence="5" id="KW-0597">Phosphoprotein</keyword>
<reference evidence="10 11" key="1">
    <citation type="submission" date="2015-01" db="EMBL/GenBank/DDBJ databases">
        <title>Evolution of Trichinella species and genotypes.</title>
        <authorList>
            <person name="Korhonen P.K."/>
            <person name="Edoardo P."/>
            <person name="Giuseppe L.R."/>
            <person name="Gasser R.B."/>
        </authorList>
    </citation>
    <scope>NUCLEOTIDE SEQUENCE [LARGE SCALE GENOMIC DNA]</scope>
    <source>
        <strain evidence="10">ISS120</strain>
    </source>
</reference>
<feature type="region of interest" description="Disordered" evidence="8">
    <location>
        <begin position="71"/>
        <end position="91"/>
    </location>
</feature>
<evidence type="ECO:0000256" key="5">
    <source>
        <dbReference type="ARBA" id="ARBA00022553"/>
    </source>
</evidence>
<organism evidence="10 11">
    <name type="scientific">Trichinella britovi</name>
    <name type="common">Parasitic roundworm</name>
    <dbReference type="NCBI Taxonomy" id="45882"/>
    <lineage>
        <taxon>Eukaryota</taxon>
        <taxon>Metazoa</taxon>
        <taxon>Ecdysozoa</taxon>
        <taxon>Nematoda</taxon>
        <taxon>Enoplea</taxon>
        <taxon>Dorylaimia</taxon>
        <taxon>Trichinellida</taxon>
        <taxon>Trichinellidae</taxon>
        <taxon>Trichinella</taxon>
    </lineage>
</organism>
<dbReference type="GO" id="GO:0000159">
    <property type="term" value="C:protein phosphatase type 2A complex"/>
    <property type="evidence" value="ECO:0007669"/>
    <property type="project" value="InterPro"/>
</dbReference>
<feature type="compositionally biased region" description="Low complexity" evidence="8">
    <location>
        <begin position="71"/>
        <end position="81"/>
    </location>
</feature>
<evidence type="ECO:0000256" key="1">
    <source>
        <dbReference type="ARBA" id="ARBA00004123"/>
    </source>
</evidence>
<feature type="compositionally biased region" description="Basic and acidic residues" evidence="8">
    <location>
        <begin position="597"/>
        <end position="611"/>
    </location>
</feature>
<evidence type="ECO:0000256" key="3">
    <source>
        <dbReference type="ARBA" id="ARBA00009745"/>
    </source>
</evidence>
<dbReference type="SUPFAM" id="SSF48371">
    <property type="entry name" value="ARM repeat"/>
    <property type="match status" value="1"/>
</dbReference>
<evidence type="ECO:0000256" key="2">
    <source>
        <dbReference type="ARBA" id="ARBA00004496"/>
    </source>
</evidence>
<protein>
    <submittedName>
        <fullName evidence="10">Serine/threonine-protein phosphatase 2A 56 kDa regulatory subunit delta isoform</fullName>
    </submittedName>
</protein>
<keyword evidence="9" id="KW-0472">Membrane</keyword>
<dbReference type="GO" id="GO:0035556">
    <property type="term" value="P:intracellular signal transduction"/>
    <property type="evidence" value="ECO:0007669"/>
    <property type="project" value="UniProtKB-ARBA"/>
</dbReference>
<dbReference type="EMBL" id="JYDI01000004">
    <property type="protein sequence ID" value="KRY60738.1"/>
    <property type="molecule type" value="Genomic_DNA"/>
</dbReference>
<dbReference type="Proteomes" id="UP000054653">
    <property type="component" value="Unassembled WGS sequence"/>
</dbReference>
<comment type="subcellular location">
    <subcellularLocation>
        <location evidence="2">Cytoplasm</location>
    </subcellularLocation>
    <subcellularLocation>
        <location evidence="1">Nucleus</location>
    </subcellularLocation>
</comment>
<sequence>LPKCSLLFTDGRALLLFSTATMLKMPGIFKRDDESCEGSNDAGKDNLAFDVDLNSVSDSEAAILSALNGSSSESASAAPTSDGPTPNAPDAVVAGMSMVRRGGRRQSSSRFNVSQNRDIQKLPLLSDASPEERENLFIQKIRLCAVVFDFASDPLSDLKYKEVKRSTLNELIDYVSANREIFTESIYPEVVNMFAVNTFRALSPPTNPLGAEFDPEEDEPALEASWPHLQLVYEFFLRFLESPEFAPNIAKKYIDQKFVLQLLELFDTEDPRERDFLKTTLHRIYGKFLYLRAYIRKQINNIFYGFIYETEHYNGIAELLEILGSIINGFALPLKEEHKIFLLRVLLPLHKVKSLSVYHPQLAYCIVQFLEKDPSLTEPVIHGLLKYWPKVHSPKEVMFLNELEEILDVIEPAEFKKVMVPLFRQLARCVSSCHFQVAERALYYWNNEYVMSLISDNISEILPIMFPALYKNSKSHWNNVTIFCQLMLYFFVVFFGTIHGLIYNALKLLMEMNQRLFDECTQSYKKVKEAEKKKMLETQELWKSVEKLALSNPHYKEVVSTMPHGDEDAPVYTTENATCDSNDDNLPITRDMLEKEAAAAKEEMGKERPILKSDPVLDSGSKTLQESFRHHHLSSFPPDMKPN</sequence>
<dbReference type="GO" id="GO:0000775">
    <property type="term" value="C:chromosome, centromeric region"/>
    <property type="evidence" value="ECO:0007669"/>
    <property type="project" value="UniProtKB-ARBA"/>
</dbReference>
<dbReference type="PANTHER" id="PTHR10257">
    <property type="entry name" value="SERINE/THREONINE PROTEIN PHOSPHATASE 2A PP2A REGULATORY SUBUNIT B"/>
    <property type="match status" value="1"/>
</dbReference>
<evidence type="ECO:0000256" key="9">
    <source>
        <dbReference type="SAM" id="Phobius"/>
    </source>
</evidence>
<dbReference type="InterPro" id="IPR016024">
    <property type="entry name" value="ARM-type_fold"/>
</dbReference>
<comment type="caution">
    <text evidence="10">The sequence shown here is derived from an EMBL/GenBank/DDBJ whole genome shotgun (WGS) entry which is preliminary data.</text>
</comment>
<feature type="transmembrane region" description="Helical" evidence="9">
    <location>
        <begin position="486"/>
        <end position="506"/>
    </location>
</feature>
<dbReference type="Pfam" id="PF01603">
    <property type="entry name" value="B56"/>
    <property type="match status" value="2"/>
</dbReference>
<dbReference type="Gene3D" id="1.25.10.10">
    <property type="entry name" value="Leucine-rich Repeat Variant"/>
    <property type="match status" value="1"/>
</dbReference>
<evidence type="ECO:0000313" key="10">
    <source>
        <dbReference type="EMBL" id="KRY60738.1"/>
    </source>
</evidence>
<evidence type="ECO:0000256" key="7">
    <source>
        <dbReference type="ARBA" id="ARBA00064351"/>
    </source>
</evidence>
<dbReference type="GO" id="GO:0005829">
    <property type="term" value="C:cytosol"/>
    <property type="evidence" value="ECO:0007669"/>
    <property type="project" value="TreeGrafter"/>
</dbReference>
<dbReference type="PIRSF" id="PIRSF028043">
    <property type="entry name" value="PP2A_B56"/>
    <property type="match status" value="1"/>
</dbReference>
<dbReference type="InterPro" id="IPR011989">
    <property type="entry name" value="ARM-like"/>
</dbReference>
<proteinExistence type="inferred from homology"/>
<dbReference type="GO" id="GO:0010948">
    <property type="term" value="P:negative regulation of cell cycle process"/>
    <property type="evidence" value="ECO:0007669"/>
    <property type="project" value="UniProtKB-ARBA"/>
</dbReference>
<keyword evidence="9" id="KW-1133">Transmembrane helix</keyword>
<dbReference type="GO" id="GO:0098813">
    <property type="term" value="P:nuclear chromosome segregation"/>
    <property type="evidence" value="ECO:0007669"/>
    <property type="project" value="UniProtKB-ARBA"/>
</dbReference>
<dbReference type="InterPro" id="IPR002554">
    <property type="entry name" value="PP2A_B56"/>
</dbReference>
<keyword evidence="4" id="KW-0963">Cytoplasm</keyword>
<accession>A0A0V1DHW5</accession>
<dbReference type="AlphaFoldDB" id="A0A0V1DHW5"/>
<keyword evidence="6" id="KW-0539">Nucleus</keyword>
<evidence type="ECO:0000313" key="11">
    <source>
        <dbReference type="Proteomes" id="UP000054653"/>
    </source>
</evidence>
<dbReference type="OMA" id="PHDPNTD"/>
<gene>
    <name evidence="10" type="primary">PPP2R5D</name>
    <name evidence="10" type="ORF">T03_16508</name>
</gene>
<name>A0A0V1DHW5_TRIBR</name>